<name>A0A314XWC2_PRUYE</name>
<dbReference type="EMBL" id="PJQY01002201">
    <property type="protein sequence ID" value="PQP95697.1"/>
    <property type="molecule type" value="Genomic_DNA"/>
</dbReference>
<accession>A0A314XWC2</accession>
<dbReference type="Proteomes" id="UP000250321">
    <property type="component" value="Unassembled WGS sequence"/>
</dbReference>
<evidence type="ECO:0000313" key="2">
    <source>
        <dbReference type="EMBL" id="PQP95697.1"/>
    </source>
</evidence>
<protein>
    <submittedName>
        <fullName evidence="2">Uncharacterized protein</fullName>
    </submittedName>
</protein>
<feature type="region of interest" description="Disordered" evidence="1">
    <location>
        <begin position="1"/>
        <end position="43"/>
    </location>
</feature>
<gene>
    <name evidence="2" type="ORF">Pyn_12990</name>
</gene>
<reference evidence="2 3" key="1">
    <citation type="submission" date="2018-02" db="EMBL/GenBank/DDBJ databases">
        <title>Draft genome of wild Prunus yedoensis var. nudiflora.</title>
        <authorList>
            <person name="Baek S."/>
            <person name="Kim J.-H."/>
            <person name="Choi K."/>
            <person name="Kim G.-B."/>
            <person name="Cho A."/>
            <person name="Jang H."/>
            <person name="Shin C.-H."/>
            <person name="Yu H.-J."/>
            <person name="Mun J.-H."/>
        </authorList>
    </citation>
    <scope>NUCLEOTIDE SEQUENCE [LARGE SCALE GENOMIC DNA]</scope>
    <source>
        <strain evidence="3">cv. Jeju island</strain>
        <tissue evidence="2">Leaf</tissue>
    </source>
</reference>
<organism evidence="2 3">
    <name type="scientific">Prunus yedoensis var. nudiflora</name>
    <dbReference type="NCBI Taxonomy" id="2094558"/>
    <lineage>
        <taxon>Eukaryota</taxon>
        <taxon>Viridiplantae</taxon>
        <taxon>Streptophyta</taxon>
        <taxon>Embryophyta</taxon>
        <taxon>Tracheophyta</taxon>
        <taxon>Spermatophyta</taxon>
        <taxon>Magnoliopsida</taxon>
        <taxon>eudicotyledons</taxon>
        <taxon>Gunneridae</taxon>
        <taxon>Pentapetalae</taxon>
        <taxon>rosids</taxon>
        <taxon>fabids</taxon>
        <taxon>Rosales</taxon>
        <taxon>Rosaceae</taxon>
        <taxon>Amygdaloideae</taxon>
        <taxon>Amygdaleae</taxon>
        <taxon>Prunus</taxon>
    </lineage>
</organism>
<evidence type="ECO:0000313" key="3">
    <source>
        <dbReference type="Proteomes" id="UP000250321"/>
    </source>
</evidence>
<keyword evidence="3" id="KW-1185">Reference proteome</keyword>
<dbReference type="AlphaFoldDB" id="A0A314XWC2"/>
<comment type="caution">
    <text evidence="2">The sequence shown here is derived from an EMBL/GenBank/DDBJ whole genome shotgun (WGS) entry which is preliminary data.</text>
</comment>
<proteinExistence type="predicted"/>
<evidence type="ECO:0000256" key="1">
    <source>
        <dbReference type="SAM" id="MobiDB-lite"/>
    </source>
</evidence>
<sequence>MAGGEILGQTPDSQEDNIRIDNPLPDSASANHGVFDASHSTRSPSYPCIPDLNLFADDMEADFQGLLPIIPYCDRGPENINSLRVDFLSQDVHAINLIGTPVCSPNRGTMERYEDLAIGPAHGPVPSKTGMLESGNNDLNDGTLQLIRRLGLNLATGNVQQSM</sequence>